<dbReference type="Proteomes" id="UP000002729">
    <property type="component" value="Unassembled WGS sequence"/>
</dbReference>
<evidence type="ECO:0000256" key="1">
    <source>
        <dbReference type="ARBA" id="ARBA00004123"/>
    </source>
</evidence>
<evidence type="ECO:0000259" key="5">
    <source>
        <dbReference type="PROSITE" id="PS50166"/>
    </source>
</evidence>
<dbReference type="OrthoDB" id="361693at2759"/>
<feature type="compositionally biased region" description="Basic and acidic residues" evidence="4">
    <location>
        <begin position="392"/>
        <end position="417"/>
    </location>
</feature>
<dbReference type="InterPro" id="IPR011989">
    <property type="entry name" value="ARM-like"/>
</dbReference>
<dbReference type="RefSeq" id="XP_009033935.1">
    <property type="nucleotide sequence ID" value="XM_009035687.1"/>
</dbReference>
<accession>F0XZP0</accession>
<reference evidence="6 7" key="1">
    <citation type="journal article" date="2011" name="Proc. Natl. Acad. Sci. U.S.A.">
        <title>Niche of harmful alga Aureococcus anophagefferens revealed through ecogenomics.</title>
        <authorList>
            <person name="Gobler C.J."/>
            <person name="Berry D.L."/>
            <person name="Dyhrman S.T."/>
            <person name="Wilhelm S.W."/>
            <person name="Salamov A."/>
            <person name="Lobanov A.V."/>
            <person name="Zhang Y."/>
            <person name="Collier J.L."/>
            <person name="Wurch L.L."/>
            <person name="Kustka A.B."/>
            <person name="Dill B.D."/>
            <person name="Shah M."/>
            <person name="VerBerkmoes N.C."/>
            <person name="Kuo A."/>
            <person name="Terry A."/>
            <person name="Pangilinan J."/>
            <person name="Lindquist E.A."/>
            <person name="Lucas S."/>
            <person name="Paulsen I.T."/>
            <person name="Hattenrath-Lehmann T.K."/>
            <person name="Talmage S.C."/>
            <person name="Walker E.A."/>
            <person name="Koch F."/>
            <person name="Burson A.M."/>
            <person name="Marcoval M.A."/>
            <person name="Tang Y.Z."/>
            <person name="Lecleir G.R."/>
            <person name="Coyne K.J."/>
            <person name="Berg G.M."/>
            <person name="Bertrand E.M."/>
            <person name="Saito M.A."/>
            <person name="Gladyshev V.N."/>
            <person name="Grigoriev I.V."/>
        </authorList>
    </citation>
    <scope>NUCLEOTIDE SEQUENCE [LARGE SCALE GENOMIC DNA]</scope>
    <source>
        <strain evidence="7">CCMP 1984</strain>
    </source>
</reference>
<dbReference type="GO" id="GO:0005829">
    <property type="term" value="C:cytosol"/>
    <property type="evidence" value="ECO:0007669"/>
    <property type="project" value="TreeGrafter"/>
</dbReference>
<feature type="domain" description="Importin N-terminal" evidence="5">
    <location>
        <begin position="33"/>
        <end position="113"/>
    </location>
</feature>
<dbReference type="SUPFAM" id="SSF48371">
    <property type="entry name" value="ARM repeat"/>
    <property type="match status" value="1"/>
</dbReference>
<dbReference type="GeneID" id="20223617"/>
<dbReference type="KEGG" id="aaf:AURANDRAFT_61792"/>
<keyword evidence="7" id="KW-1185">Reference proteome</keyword>
<dbReference type="eggNOG" id="KOG1993">
    <property type="taxonomic scope" value="Eukaryota"/>
</dbReference>
<dbReference type="Gene3D" id="1.25.10.10">
    <property type="entry name" value="Leucine-rich Repeat Variant"/>
    <property type="match status" value="1"/>
</dbReference>
<keyword evidence="2" id="KW-0813">Transport</keyword>
<dbReference type="GO" id="GO:0005635">
    <property type="term" value="C:nuclear envelope"/>
    <property type="evidence" value="ECO:0007669"/>
    <property type="project" value="TreeGrafter"/>
</dbReference>
<protein>
    <recommendedName>
        <fullName evidence="5">Importin N-terminal domain-containing protein</fullName>
    </recommendedName>
</protein>
<dbReference type="InterPro" id="IPR001494">
    <property type="entry name" value="Importin-beta_N"/>
</dbReference>
<organism evidence="7">
    <name type="scientific">Aureococcus anophagefferens</name>
    <name type="common">Harmful bloom alga</name>
    <dbReference type="NCBI Taxonomy" id="44056"/>
    <lineage>
        <taxon>Eukaryota</taxon>
        <taxon>Sar</taxon>
        <taxon>Stramenopiles</taxon>
        <taxon>Ochrophyta</taxon>
        <taxon>Pelagophyceae</taxon>
        <taxon>Pelagomonadales</taxon>
        <taxon>Pelagomonadaceae</taxon>
        <taxon>Aureococcus</taxon>
    </lineage>
</organism>
<proteinExistence type="predicted"/>
<evidence type="ECO:0000313" key="6">
    <source>
        <dbReference type="EMBL" id="EGB11583.1"/>
    </source>
</evidence>
<dbReference type="PANTHER" id="PTHR10997:SF7">
    <property type="entry name" value="IMPORTIN-11"/>
    <property type="match status" value="1"/>
</dbReference>
<comment type="subcellular location">
    <subcellularLocation>
        <location evidence="1">Nucleus</location>
    </subcellularLocation>
</comment>
<dbReference type="PANTHER" id="PTHR10997">
    <property type="entry name" value="IMPORTIN-7, 8, 11"/>
    <property type="match status" value="1"/>
</dbReference>
<dbReference type="InParanoid" id="F0XZP0"/>
<evidence type="ECO:0000313" key="7">
    <source>
        <dbReference type="Proteomes" id="UP000002729"/>
    </source>
</evidence>
<dbReference type="GO" id="GO:0006606">
    <property type="term" value="P:protein import into nucleus"/>
    <property type="evidence" value="ECO:0007669"/>
    <property type="project" value="TreeGrafter"/>
</dbReference>
<sequence>MATSPRPRRVAASALHGSLVLIAEGYGSAREKADREIASLEAGPSPGYVDALVSIVSARGDDAAGPHGPRAATAARLLASICLKNVAAKRWRPQRGRGEPLDEDEKARCRAWLCSGERGGALEEQDRRVAAQLRLCLRKVVKADWPRAWPEAPRGFLEAYAAGGRLARESLMMLGAVVKELARKVLPGDRRAFAGASRELLPPLAALLETAASSLLQAAAGGRENDDEALEATAVLCKTASRLALAADLSTEHGGAEACYGAFLRLDVLACEGNGTADPRWRRKLQCVVVPARAFARDAAAFARFAAPFLERAVDALERTPLHDRLTAAGAVARLDLCGTAVDAAADVDACGRFVAAGGPRLARWCLESGALALSVHELAEWEDDAEEHALRADDADDARPRGLDGDDDGGFDRGDVDDGGDEPGGTGDGARSVRAAAERLLLGLLDASRRSPQPSGLEAAVLDGAVGAQAAEALLGAVDRVSSSPDALRRLGKEELAHFRGFFARAEAGLRAGGVAAGALADALPDDAPQRVRRWIGGALPRLLRGLRNAALAPPVALHVNFSTRVVLAAVRRRLYWFARCWAFSLYDAPELIALVCGEASADAAEGDAAVALGALETVRCFCGFAAFSAESAALPALAAAVGRARTFALPDHVEVALHCAEACGRRALGAASATPAVAVAVAEAFLGHVEALYAEATADVPAPPSLLGALADAARVGVVAARAGGAVGAVVDRAAALVSALCDAARDPELCCAGPGLRLWLELVRSFDGQAPVPASLSALARLAPALVAPPRDLALAVDVCQVVEAYCVLGPERLPRESLDALAGPLAALAGEVNWRANRDVDKCLEASLAWCPAVALAALGRDDFKAIKLLARDALEARVPDAVRAQHLAVLARCLCRDAAAVAAALGEGLALDILRAFLDRAHVRGDALSVDDVARAAPGDGVRVHRAKMGALAALRLAALGDGLFLSQLDATLTLVNEALRLAAASTENPTAAPVHLARAPRVSGRGDRADGLDGVAEVGTDDDDDAALVFPLDTLSAWRVGHDWAQVDLAAVARQALADASARVGPAAFREALDAVDAAILGQLGFK</sequence>
<feature type="region of interest" description="Disordered" evidence="4">
    <location>
        <begin position="392"/>
        <end position="432"/>
    </location>
</feature>
<name>F0XZP0_AURAN</name>
<keyword evidence="3" id="KW-0539">Nucleus</keyword>
<dbReference type="GO" id="GO:0031267">
    <property type="term" value="F:small GTPase binding"/>
    <property type="evidence" value="ECO:0007669"/>
    <property type="project" value="InterPro"/>
</dbReference>
<dbReference type="AlphaFoldDB" id="F0XZP0"/>
<dbReference type="InterPro" id="IPR016024">
    <property type="entry name" value="ARM-type_fold"/>
</dbReference>
<evidence type="ECO:0000256" key="4">
    <source>
        <dbReference type="SAM" id="MobiDB-lite"/>
    </source>
</evidence>
<dbReference type="EMBL" id="GL833122">
    <property type="protein sequence ID" value="EGB11583.1"/>
    <property type="molecule type" value="Genomic_DNA"/>
</dbReference>
<gene>
    <name evidence="6" type="ORF">AURANDRAFT_61792</name>
</gene>
<evidence type="ECO:0000256" key="2">
    <source>
        <dbReference type="ARBA" id="ARBA00022448"/>
    </source>
</evidence>
<dbReference type="PROSITE" id="PS50166">
    <property type="entry name" value="IMPORTIN_B_NT"/>
    <property type="match status" value="1"/>
</dbReference>
<evidence type="ECO:0000256" key="3">
    <source>
        <dbReference type="ARBA" id="ARBA00023242"/>
    </source>
</evidence>